<evidence type="ECO:0000256" key="2">
    <source>
        <dbReference type="ARBA" id="ARBA00023043"/>
    </source>
</evidence>
<accession>A0AAE0X8C7</accession>
<dbReference type="Proteomes" id="UP001270362">
    <property type="component" value="Unassembled WGS sequence"/>
</dbReference>
<evidence type="ECO:0000256" key="1">
    <source>
        <dbReference type="ARBA" id="ARBA00022737"/>
    </source>
</evidence>
<dbReference type="AlphaFoldDB" id="A0AAE0X8C7"/>
<dbReference type="SUPFAM" id="SSF48403">
    <property type="entry name" value="Ankyrin repeat"/>
    <property type="match status" value="1"/>
</dbReference>
<proteinExistence type="predicted"/>
<reference evidence="4" key="1">
    <citation type="journal article" date="2023" name="Mol. Phylogenet. Evol.">
        <title>Genome-scale phylogeny and comparative genomics of the fungal order Sordariales.</title>
        <authorList>
            <person name="Hensen N."/>
            <person name="Bonometti L."/>
            <person name="Westerberg I."/>
            <person name="Brannstrom I.O."/>
            <person name="Guillou S."/>
            <person name="Cros-Aarteil S."/>
            <person name="Calhoun S."/>
            <person name="Haridas S."/>
            <person name="Kuo A."/>
            <person name="Mondo S."/>
            <person name="Pangilinan J."/>
            <person name="Riley R."/>
            <person name="LaButti K."/>
            <person name="Andreopoulos B."/>
            <person name="Lipzen A."/>
            <person name="Chen C."/>
            <person name="Yan M."/>
            <person name="Daum C."/>
            <person name="Ng V."/>
            <person name="Clum A."/>
            <person name="Steindorff A."/>
            <person name="Ohm R.A."/>
            <person name="Martin F."/>
            <person name="Silar P."/>
            <person name="Natvig D.O."/>
            <person name="Lalanne C."/>
            <person name="Gautier V."/>
            <person name="Ament-Velasquez S.L."/>
            <person name="Kruys A."/>
            <person name="Hutchinson M.I."/>
            <person name="Powell A.J."/>
            <person name="Barry K."/>
            <person name="Miller A.N."/>
            <person name="Grigoriev I.V."/>
            <person name="Debuchy R."/>
            <person name="Gladieux P."/>
            <person name="Hiltunen Thoren M."/>
            <person name="Johannesson H."/>
        </authorList>
    </citation>
    <scope>NUCLEOTIDE SEQUENCE</scope>
    <source>
        <strain evidence="4">CBS 314.62</strain>
    </source>
</reference>
<reference evidence="4" key="2">
    <citation type="submission" date="2023-06" db="EMBL/GenBank/DDBJ databases">
        <authorList>
            <consortium name="Lawrence Berkeley National Laboratory"/>
            <person name="Haridas S."/>
            <person name="Hensen N."/>
            <person name="Bonometti L."/>
            <person name="Westerberg I."/>
            <person name="Brannstrom I.O."/>
            <person name="Guillou S."/>
            <person name="Cros-Aarteil S."/>
            <person name="Calhoun S."/>
            <person name="Kuo A."/>
            <person name="Mondo S."/>
            <person name="Pangilinan J."/>
            <person name="Riley R."/>
            <person name="Labutti K."/>
            <person name="Andreopoulos B."/>
            <person name="Lipzen A."/>
            <person name="Chen C."/>
            <person name="Yanf M."/>
            <person name="Daum C."/>
            <person name="Ng V."/>
            <person name="Clum A."/>
            <person name="Steindorff A."/>
            <person name="Ohm R."/>
            <person name="Martin F."/>
            <person name="Silar P."/>
            <person name="Natvig D."/>
            <person name="Lalanne C."/>
            <person name="Gautier V."/>
            <person name="Ament-Velasquez S.L."/>
            <person name="Kruys A."/>
            <person name="Hutchinson M.I."/>
            <person name="Powell A.J."/>
            <person name="Barry K."/>
            <person name="Miller A.N."/>
            <person name="Grigoriev I.V."/>
            <person name="Debuchy R."/>
            <person name="Gladieux P."/>
            <person name="Thoren M.H."/>
            <person name="Johannesson H."/>
        </authorList>
    </citation>
    <scope>NUCLEOTIDE SEQUENCE</scope>
    <source>
        <strain evidence="4">CBS 314.62</strain>
    </source>
</reference>
<dbReference type="InterPro" id="IPR002110">
    <property type="entry name" value="Ankyrin_rpt"/>
</dbReference>
<dbReference type="PROSITE" id="PS50088">
    <property type="entry name" value="ANK_REPEAT"/>
    <property type="match status" value="1"/>
</dbReference>
<dbReference type="Pfam" id="PF13606">
    <property type="entry name" value="Ank_3"/>
    <property type="match status" value="1"/>
</dbReference>
<evidence type="ECO:0000313" key="5">
    <source>
        <dbReference type="Proteomes" id="UP001270362"/>
    </source>
</evidence>
<name>A0AAE0X8C7_9PEZI</name>
<dbReference type="EMBL" id="JAULSO010000002">
    <property type="protein sequence ID" value="KAK3687880.1"/>
    <property type="molecule type" value="Genomic_DNA"/>
</dbReference>
<dbReference type="Gene3D" id="1.25.40.20">
    <property type="entry name" value="Ankyrin repeat-containing domain"/>
    <property type="match status" value="3"/>
</dbReference>
<evidence type="ECO:0000313" key="4">
    <source>
        <dbReference type="EMBL" id="KAK3687880.1"/>
    </source>
</evidence>
<protein>
    <submittedName>
        <fullName evidence="4">Ankyrin repeat protein</fullName>
    </submittedName>
</protein>
<dbReference type="PANTHER" id="PTHR24198:SF165">
    <property type="entry name" value="ANKYRIN REPEAT-CONTAINING PROTEIN-RELATED"/>
    <property type="match status" value="1"/>
</dbReference>
<dbReference type="SMART" id="SM00248">
    <property type="entry name" value="ANK"/>
    <property type="match status" value="6"/>
</dbReference>
<dbReference type="PANTHER" id="PTHR24198">
    <property type="entry name" value="ANKYRIN REPEAT AND PROTEIN KINASE DOMAIN-CONTAINING PROTEIN"/>
    <property type="match status" value="1"/>
</dbReference>
<evidence type="ECO:0000256" key="3">
    <source>
        <dbReference type="PROSITE-ProRule" id="PRU00023"/>
    </source>
</evidence>
<keyword evidence="1" id="KW-0677">Repeat</keyword>
<gene>
    <name evidence="4" type="ORF">B0T22DRAFT_527518</name>
</gene>
<keyword evidence="5" id="KW-1185">Reference proteome</keyword>
<dbReference type="InterPro" id="IPR036770">
    <property type="entry name" value="Ankyrin_rpt-contain_sf"/>
</dbReference>
<dbReference type="PROSITE" id="PS50297">
    <property type="entry name" value="ANK_REP_REGION"/>
    <property type="match status" value="1"/>
</dbReference>
<organism evidence="4 5">
    <name type="scientific">Podospora appendiculata</name>
    <dbReference type="NCBI Taxonomy" id="314037"/>
    <lineage>
        <taxon>Eukaryota</taxon>
        <taxon>Fungi</taxon>
        <taxon>Dikarya</taxon>
        <taxon>Ascomycota</taxon>
        <taxon>Pezizomycotina</taxon>
        <taxon>Sordariomycetes</taxon>
        <taxon>Sordariomycetidae</taxon>
        <taxon>Sordariales</taxon>
        <taxon>Podosporaceae</taxon>
        <taxon>Podospora</taxon>
    </lineage>
</organism>
<keyword evidence="2 3" id="KW-0040">ANK repeat</keyword>
<sequence>MDPITALSLLASLSELIRVSNGALSIVHRFKDAEGELKDISNNVAVFTESLKGCDRVLRSRHAKHGISPTVIRGAIDEGLDAIRDLQTHLEKINNGSSATKQRLKWMQNRSYFKKLHDRFRNQIMMLQSFVSLAHTYVSQSSLSLSCTQNPQAMLEILEGTQIDHAHESDPYPRSSISSSCTTFSSGSSTTLLYRLSSNDTVASSVSSLDMPTQEKSPLSSTSCFLPQKPRLPAHVVRRACRFDCYCSCHGQGSEKVPQKRKGREQDCSDPACSGAVAVDESVKTKFSKFRHGLAQVLASKSIRVRYDLKTNRIISEGCDAMRYIKYGDIDNFRATLVSSDAALWDTAPDGWSLLHTATYNKQLPIVKYLLEQGIDTEEGDLGTRTPFDLVIMKSLAADATDVEKDIVEAFSNSDDYTSDFEFTPIHIAVLDLYEPTDTKRSSLEQLIELLDDANNAPSSTDWDQWKLKYWKQSPLFSQVLECFRAAAYEMLKSHKVIHNLIDKKDKKFCWTPLHWASSASLSAKMRVLLSHGADPFLLSNLGASILHAASESKSATGLGVGLEICKRHPQRLDINQRNWWGETPLHVAAWGSLECRTTKSPLHCVGLSSKSDERREISFLFCRCDGLEINTEDTDGRSPIFDFLNDPQCIDMLAIRGSRLDSTDKQGKGLLHHACIQNETGAVETLLRLAPDSATMTAKDLSWNTPLLQALIHGNNQYALLLLELDDIGDMVGADGWAAVHQAAKLGHPGLLQAVLQHEDFEIGGVTSDGN</sequence>
<feature type="repeat" description="ANK" evidence="3">
    <location>
        <begin position="350"/>
        <end position="382"/>
    </location>
</feature>
<comment type="caution">
    <text evidence="4">The sequence shown here is derived from an EMBL/GenBank/DDBJ whole genome shotgun (WGS) entry which is preliminary data.</text>
</comment>